<comment type="caution">
    <text evidence="7">The sequence shown here is derived from an EMBL/GenBank/DDBJ whole genome shotgun (WGS) entry which is preliminary data.</text>
</comment>
<reference evidence="7 8" key="1">
    <citation type="journal article" date="2011" name="Genome Biol.">
        <title>Comparative genome sequence analysis underscores mycoparasitism as the ancestral life style of Trichoderma.</title>
        <authorList>
            <person name="Kubicek C.P."/>
            <person name="Herrera-Estrella A."/>
            <person name="Seidl-Seiboth V."/>
            <person name="Martinez D.A."/>
            <person name="Druzhinina I.S."/>
            <person name="Thon M."/>
            <person name="Zeilinger S."/>
            <person name="Casas-Flores S."/>
            <person name="Horwitz B.A."/>
            <person name="Mukherjee P.K."/>
            <person name="Mukherjee M."/>
            <person name="Kredics L."/>
            <person name="Alcaraz L.D."/>
            <person name="Aerts A."/>
            <person name="Antal Z."/>
            <person name="Atanasova L."/>
            <person name="Cervantes-Badillo M.G."/>
            <person name="Challacombe J."/>
            <person name="Chertkov O."/>
            <person name="McCluskey K."/>
            <person name="Coulpier F."/>
            <person name="Deshpande N."/>
            <person name="von Doehren H."/>
            <person name="Ebbole D.J."/>
            <person name="Esquivel-Naranjo E.U."/>
            <person name="Fekete E."/>
            <person name="Flipphi M."/>
            <person name="Glaser F."/>
            <person name="Gomez-Rodriguez E.Y."/>
            <person name="Gruber S."/>
            <person name="Han C."/>
            <person name="Henrissat B."/>
            <person name="Hermosa R."/>
            <person name="Hernandez-Onate M."/>
            <person name="Karaffa L."/>
            <person name="Kosti I."/>
            <person name="Le Crom S."/>
            <person name="Lindquist E."/>
            <person name="Lucas S."/>
            <person name="Luebeck M."/>
            <person name="Luebeck P.S."/>
            <person name="Margeot A."/>
            <person name="Metz B."/>
            <person name="Misra M."/>
            <person name="Nevalainen H."/>
            <person name="Omann M."/>
            <person name="Packer N."/>
            <person name="Perrone G."/>
            <person name="Uresti-Rivera E.E."/>
            <person name="Salamov A."/>
            <person name="Schmoll M."/>
            <person name="Seiboth B."/>
            <person name="Shapiro H."/>
            <person name="Sukno S."/>
            <person name="Tamayo-Ramos J.A."/>
            <person name="Tisch D."/>
            <person name="Wiest A."/>
            <person name="Wilkinson H.H."/>
            <person name="Zhang M."/>
            <person name="Coutinho P.M."/>
            <person name="Kenerley C.M."/>
            <person name="Monte E."/>
            <person name="Baker S.E."/>
            <person name="Grigoriev I.V."/>
        </authorList>
    </citation>
    <scope>NUCLEOTIDE SEQUENCE [LARGE SCALE GENOMIC DNA]</scope>
    <source>
        <strain evidence="8">Gv29-8 / FGSC 10586</strain>
    </source>
</reference>
<evidence type="ECO:0008006" key="9">
    <source>
        <dbReference type="Google" id="ProtNLM"/>
    </source>
</evidence>
<evidence type="ECO:0000256" key="3">
    <source>
        <dbReference type="ARBA" id="ARBA00004370"/>
    </source>
</evidence>
<dbReference type="RefSeq" id="XP_013956962.1">
    <property type="nucleotide sequence ID" value="XM_014101487.1"/>
</dbReference>
<dbReference type="eggNOG" id="KOG2029">
    <property type="taxonomic scope" value="Eukaryota"/>
</dbReference>
<dbReference type="OrthoDB" id="1658288at2759"/>
<sequence length="388" mass="43105">MQQHPSQRTTFRVRRVPLDWSVIRLRSCLEQHDPSSCPVIKSFVPEVDRRSFTATVVYKSRPLVTQHPKPWDLSLEGPHGNPSSNSGYLAIDDDLLGITSLYLPEAKNYKVDIIALGNISGRPLESFEDVASNHVWLRDILPAQFVDAESRQPMVRVMIYGYQSVLDGKYGRVTLEALGTAFVKVLTALGNSSQIKPTILIGHGVGGLVIKQVALITLSKLRGETEMNIFRAIRGVVFFGVPHDGMDITSLQLTAGHPNQQVIDSLRQGGSELLNQMHAEFIQAFSQKPETEIFSFYETLESEITPPIGDSTLQYQEQHDNSHKNTKSHAGVVVTRASATHCRPETGNVQQTCAIPRSNADLARFEPHDPDYDAVRNVLFGITQRAVN</sequence>
<protein>
    <recommendedName>
        <fullName evidence="9">DUF676 domain-containing protein</fullName>
    </recommendedName>
</protein>
<evidence type="ECO:0000313" key="8">
    <source>
        <dbReference type="Proteomes" id="UP000007115"/>
    </source>
</evidence>
<keyword evidence="4" id="KW-0256">Endoplasmic reticulum</keyword>
<accession>G9MRM7</accession>
<proteinExistence type="predicted"/>
<dbReference type="SUPFAM" id="SSF53474">
    <property type="entry name" value="alpha/beta-Hydrolases"/>
    <property type="match status" value="1"/>
</dbReference>
<dbReference type="EMBL" id="ABDF02000006">
    <property type="protein sequence ID" value="EHK22748.1"/>
    <property type="molecule type" value="Genomic_DNA"/>
</dbReference>
<dbReference type="OMA" id="TEMNIFR"/>
<dbReference type="PANTHER" id="PTHR48182:SF2">
    <property type="entry name" value="PROTEIN SERAC1"/>
    <property type="match status" value="1"/>
</dbReference>
<dbReference type="PANTHER" id="PTHR48182">
    <property type="entry name" value="PROTEIN SERAC1"/>
    <property type="match status" value="1"/>
</dbReference>
<dbReference type="Gene3D" id="3.40.50.1820">
    <property type="entry name" value="alpha/beta hydrolase"/>
    <property type="match status" value="1"/>
</dbReference>
<keyword evidence="5" id="KW-0496">Mitochondrion</keyword>
<gene>
    <name evidence="7" type="ORF">TRIVIDRAFT_29345</name>
</gene>
<evidence type="ECO:0000256" key="4">
    <source>
        <dbReference type="ARBA" id="ARBA00022824"/>
    </source>
</evidence>
<dbReference type="AlphaFoldDB" id="G9MRM7"/>
<evidence type="ECO:0000256" key="1">
    <source>
        <dbReference type="ARBA" id="ARBA00004173"/>
    </source>
</evidence>
<evidence type="ECO:0000256" key="2">
    <source>
        <dbReference type="ARBA" id="ARBA00004240"/>
    </source>
</evidence>
<organism evidence="7 8">
    <name type="scientific">Hypocrea virens (strain Gv29-8 / FGSC 10586)</name>
    <name type="common">Gliocladium virens</name>
    <name type="synonym">Trichoderma virens</name>
    <dbReference type="NCBI Taxonomy" id="413071"/>
    <lineage>
        <taxon>Eukaryota</taxon>
        <taxon>Fungi</taxon>
        <taxon>Dikarya</taxon>
        <taxon>Ascomycota</taxon>
        <taxon>Pezizomycotina</taxon>
        <taxon>Sordariomycetes</taxon>
        <taxon>Hypocreomycetidae</taxon>
        <taxon>Hypocreales</taxon>
        <taxon>Hypocreaceae</taxon>
        <taxon>Trichoderma</taxon>
    </lineage>
</organism>
<evidence type="ECO:0000256" key="6">
    <source>
        <dbReference type="ARBA" id="ARBA00023136"/>
    </source>
</evidence>
<dbReference type="Proteomes" id="UP000007115">
    <property type="component" value="Unassembled WGS sequence"/>
</dbReference>
<dbReference type="InterPro" id="IPR052374">
    <property type="entry name" value="SERAC1"/>
</dbReference>
<dbReference type="HOGENOM" id="CLU_000288_182_5_1"/>
<dbReference type="GO" id="GO:0016020">
    <property type="term" value="C:membrane"/>
    <property type="evidence" value="ECO:0007669"/>
    <property type="project" value="UniProtKB-SubCell"/>
</dbReference>
<dbReference type="VEuPathDB" id="FungiDB:TRIVIDRAFT_29345"/>
<evidence type="ECO:0000256" key="5">
    <source>
        <dbReference type="ARBA" id="ARBA00023128"/>
    </source>
</evidence>
<keyword evidence="8" id="KW-1185">Reference proteome</keyword>
<evidence type="ECO:0000313" key="7">
    <source>
        <dbReference type="EMBL" id="EHK22748.1"/>
    </source>
</evidence>
<dbReference type="InterPro" id="IPR029058">
    <property type="entry name" value="AB_hydrolase_fold"/>
</dbReference>
<name>G9MRM7_HYPVG</name>
<comment type="subcellular location">
    <subcellularLocation>
        <location evidence="2">Endoplasmic reticulum</location>
    </subcellularLocation>
    <subcellularLocation>
        <location evidence="3">Membrane</location>
    </subcellularLocation>
    <subcellularLocation>
        <location evidence="1">Mitochondrion</location>
    </subcellularLocation>
</comment>
<dbReference type="GeneID" id="25792755"/>
<keyword evidence="6" id="KW-0472">Membrane</keyword>
<dbReference type="GO" id="GO:0005783">
    <property type="term" value="C:endoplasmic reticulum"/>
    <property type="evidence" value="ECO:0007669"/>
    <property type="project" value="UniProtKB-SubCell"/>
</dbReference>
<dbReference type="InParanoid" id="G9MRM7"/>
<dbReference type="GO" id="GO:0005739">
    <property type="term" value="C:mitochondrion"/>
    <property type="evidence" value="ECO:0007669"/>
    <property type="project" value="UniProtKB-SubCell"/>
</dbReference>